<dbReference type="InterPro" id="IPR034660">
    <property type="entry name" value="DinB/YfiT-like"/>
</dbReference>
<dbReference type="RefSeq" id="WP_131851651.1">
    <property type="nucleotide sequence ID" value="NZ_SKFH01000010.1"/>
</dbReference>
<accession>A0A4R4E521</accession>
<dbReference type="Proteomes" id="UP000295164">
    <property type="component" value="Unassembled WGS sequence"/>
</dbReference>
<gene>
    <name evidence="1" type="ORF">E0486_08080</name>
</gene>
<comment type="caution">
    <text evidence="1">The sequence shown here is derived from an EMBL/GenBank/DDBJ whole genome shotgun (WGS) entry which is preliminary data.</text>
</comment>
<dbReference type="OrthoDB" id="2599194at2"/>
<dbReference type="EMBL" id="SKFH01000010">
    <property type="protein sequence ID" value="TCZ72728.1"/>
    <property type="molecule type" value="Genomic_DNA"/>
</dbReference>
<name>A0A4R4E521_9BACT</name>
<proteinExistence type="predicted"/>
<keyword evidence="2" id="KW-1185">Reference proteome</keyword>
<organism evidence="1 2">
    <name type="scientific">Flaviaesturariibacter aridisoli</name>
    <dbReference type="NCBI Taxonomy" id="2545761"/>
    <lineage>
        <taxon>Bacteria</taxon>
        <taxon>Pseudomonadati</taxon>
        <taxon>Bacteroidota</taxon>
        <taxon>Chitinophagia</taxon>
        <taxon>Chitinophagales</taxon>
        <taxon>Chitinophagaceae</taxon>
        <taxon>Flaviaestuariibacter</taxon>
    </lineage>
</organism>
<dbReference type="SUPFAM" id="SSF109854">
    <property type="entry name" value="DinB/YfiT-like putative metalloenzymes"/>
    <property type="match status" value="1"/>
</dbReference>
<dbReference type="Gene3D" id="1.20.120.450">
    <property type="entry name" value="dinb family like domain"/>
    <property type="match status" value="1"/>
</dbReference>
<evidence type="ECO:0008006" key="3">
    <source>
        <dbReference type="Google" id="ProtNLM"/>
    </source>
</evidence>
<evidence type="ECO:0000313" key="2">
    <source>
        <dbReference type="Proteomes" id="UP000295164"/>
    </source>
</evidence>
<sequence length="155" mass="17811">MENKLAFLKDQFVPLLQQIPSDTLPHWGKMTLQQMAEHFSDYVRIASGKTIVRELVTPADQLPRAQAFLQSDKPFKENTPNPLMPEVPAPVRHRTIGAAFAELQEELDDFVHRFEANPHLLTLNPFFGELNYQMNVQLLYKHAVHHLRQFGVTVA</sequence>
<protein>
    <recommendedName>
        <fullName evidence="3">DUF1569 domain-containing protein</fullName>
    </recommendedName>
</protein>
<dbReference type="AlphaFoldDB" id="A0A4R4E521"/>
<evidence type="ECO:0000313" key="1">
    <source>
        <dbReference type="EMBL" id="TCZ72728.1"/>
    </source>
</evidence>
<reference evidence="1 2" key="1">
    <citation type="submission" date="2019-03" db="EMBL/GenBank/DDBJ databases">
        <authorList>
            <person name="Kim M.K.M."/>
        </authorList>
    </citation>
    <scope>NUCLEOTIDE SEQUENCE [LARGE SCALE GENOMIC DNA]</scope>
    <source>
        <strain evidence="1 2">17J68-15</strain>
    </source>
</reference>